<name>A0AAD6LA12_9ROSI</name>
<evidence type="ECO:0000313" key="2">
    <source>
        <dbReference type="Proteomes" id="UP001164929"/>
    </source>
</evidence>
<proteinExistence type="predicted"/>
<protein>
    <submittedName>
        <fullName evidence="1">Uncharacterized protein</fullName>
    </submittedName>
</protein>
<sequence length="93" mass="10320">MRESWLLVLNWAREKERGGCWFWFFRENGVVGRGGFGGAHGAASSLVIVIANGEAVGGGWVGLGVSVEKKGRQLLEWKCFTVLVRGKTVRERR</sequence>
<gene>
    <name evidence="1" type="ORF">NC653_041445</name>
</gene>
<evidence type="ECO:0000313" key="1">
    <source>
        <dbReference type="EMBL" id="KAJ6952307.1"/>
    </source>
</evidence>
<reference evidence="1" key="1">
    <citation type="journal article" date="2023" name="Mol. Ecol. Resour.">
        <title>Chromosome-level genome assembly of a triploid poplar Populus alba 'Berolinensis'.</title>
        <authorList>
            <person name="Chen S."/>
            <person name="Yu Y."/>
            <person name="Wang X."/>
            <person name="Wang S."/>
            <person name="Zhang T."/>
            <person name="Zhou Y."/>
            <person name="He R."/>
            <person name="Meng N."/>
            <person name="Wang Y."/>
            <person name="Liu W."/>
            <person name="Liu Z."/>
            <person name="Liu J."/>
            <person name="Guo Q."/>
            <person name="Huang H."/>
            <person name="Sederoff R.R."/>
            <person name="Wang G."/>
            <person name="Qu G."/>
            <person name="Chen S."/>
        </authorList>
    </citation>
    <scope>NUCLEOTIDE SEQUENCE</scope>
    <source>
        <strain evidence="1">SC-2020</strain>
    </source>
</reference>
<organism evidence="1 2">
    <name type="scientific">Populus alba x Populus x berolinensis</name>
    <dbReference type="NCBI Taxonomy" id="444605"/>
    <lineage>
        <taxon>Eukaryota</taxon>
        <taxon>Viridiplantae</taxon>
        <taxon>Streptophyta</taxon>
        <taxon>Embryophyta</taxon>
        <taxon>Tracheophyta</taxon>
        <taxon>Spermatophyta</taxon>
        <taxon>Magnoliopsida</taxon>
        <taxon>eudicotyledons</taxon>
        <taxon>Gunneridae</taxon>
        <taxon>Pentapetalae</taxon>
        <taxon>rosids</taxon>
        <taxon>fabids</taxon>
        <taxon>Malpighiales</taxon>
        <taxon>Salicaceae</taxon>
        <taxon>Saliceae</taxon>
        <taxon>Populus</taxon>
    </lineage>
</organism>
<dbReference type="Proteomes" id="UP001164929">
    <property type="component" value="Chromosome 19"/>
</dbReference>
<keyword evidence="2" id="KW-1185">Reference proteome</keyword>
<dbReference type="AlphaFoldDB" id="A0AAD6LA12"/>
<dbReference type="EMBL" id="JAQIZT010000019">
    <property type="protein sequence ID" value="KAJ6952307.1"/>
    <property type="molecule type" value="Genomic_DNA"/>
</dbReference>
<accession>A0AAD6LA12</accession>
<comment type="caution">
    <text evidence="1">The sequence shown here is derived from an EMBL/GenBank/DDBJ whole genome shotgun (WGS) entry which is preliminary data.</text>
</comment>